<accession>A0ACC0I4Q6</accession>
<reference evidence="1 2" key="1">
    <citation type="journal article" date="2022" name="Plant J.">
        <title>Chromosome-level genome of Camellia lanceoleosa provides a valuable resource for understanding genome evolution and self-incompatibility.</title>
        <authorList>
            <person name="Gong W."/>
            <person name="Xiao S."/>
            <person name="Wang L."/>
            <person name="Liao Z."/>
            <person name="Chang Y."/>
            <person name="Mo W."/>
            <person name="Hu G."/>
            <person name="Li W."/>
            <person name="Zhao G."/>
            <person name="Zhu H."/>
            <person name="Hu X."/>
            <person name="Ji K."/>
            <person name="Xiang X."/>
            <person name="Song Q."/>
            <person name="Yuan D."/>
            <person name="Jin S."/>
            <person name="Zhang L."/>
        </authorList>
    </citation>
    <scope>NUCLEOTIDE SEQUENCE [LARGE SCALE GENOMIC DNA]</scope>
    <source>
        <strain evidence="1">SQ_2022a</strain>
    </source>
</reference>
<comment type="caution">
    <text evidence="1">The sequence shown here is derived from an EMBL/GenBank/DDBJ whole genome shotgun (WGS) entry which is preliminary data.</text>
</comment>
<keyword evidence="2" id="KW-1185">Reference proteome</keyword>
<organism evidence="1 2">
    <name type="scientific">Camellia lanceoleosa</name>
    <dbReference type="NCBI Taxonomy" id="1840588"/>
    <lineage>
        <taxon>Eukaryota</taxon>
        <taxon>Viridiplantae</taxon>
        <taxon>Streptophyta</taxon>
        <taxon>Embryophyta</taxon>
        <taxon>Tracheophyta</taxon>
        <taxon>Spermatophyta</taxon>
        <taxon>Magnoliopsida</taxon>
        <taxon>eudicotyledons</taxon>
        <taxon>Gunneridae</taxon>
        <taxon>Pentapetalae</taxon>
        <taxon>asterids</taxon>
        <taxon>Ericales</taxon>
        <taxon>Theaceae</taxon>
        <taxon>Camellia</taxon>
    </lineage>
</organism>
<dbReference type="EMBL" id="CM045759">
    <property type="protein sequence ID" value="KAI8019948.1"/>
    <property type="molecule type" value="Genomic_DNA"/>
</dbReference>
<sequence length="111" mass="12249">MKDFPRCCGDRGSIGFGFFDGKWVVDRLRWVGAEVGEEREIGAVREEVKVELGGEVSNVDPTVGAVWVEIGLLRIEKNEEEEEEEEEEDKGESDNDGFGGGHYGDLSIGNV</sequence>
<protein>
    <submittedName>
        <fullName evidence="1">Uncharacterized protein</fullName>
    </submittedName>
</protein>
<name>A0ACC0I4Q6_9ERIC</name>
<proteinExistence type="predicted"/>
<evidence type="ECO:0000313" key="1">
    <source>
        <dbReference type="EMBL" id="KAI8019948.1"/>
    </source>
</evidence>
<evidence type="ECO:0000313" key="2">
    <source>
        <dbReference type="Proteomes" id="UP001060215"/>
    </source>
</evidence>
<dbReference type="Proteomes" id="UP001060215">
    <property type="component" value="Chromosome 2"/>
</dbReference>
<gene>
    <name evidence="1" type="ORF">LOK49_LG04G00531</name>
</gene>